<sequence>MFLTQSPYFLMAALVAIASGAIFAVRFIKREASAEYDVIFATMGLIYSVCLLLEGQRLIPLLFFAQVLLAVMAGWFAIETFRLRILLSEKARQVGGARPTVRRQGFTRTYQPDGYGQGRTVSTRAGGSRIRDTSSYGRSIARRTEDSGPGSGRRPRPQLTSDTRVRPRRRPEVDEYYDEPEPRSRQSSDYDEPAPPPPETRRPRGPAAGEYPEDVQEERGAGTATRRRPPRLPQEEDYADETPPRAPRRVVEVESVEVEEVEPDEYEDDLL</sequence>
<accession>A0ABT0C8V0</accession>
<feature type="region of interest" description="Disordered" evidence="1">
    <location>
        <begin position="97"/>
        <end position="271"/>
    </location>
</feature>
<feature type="compositionally biased region" description="Acidic residues" evidence="1">
    <location>
        <begin position="254"/>
        <end position="271"/>
    </location>
</feature>
<keyword evidence="2" id="KW-0812">Transmembrane</keyword>
<keyword evidence="2" id="KW-0472">Membrane</keyword>
<protein>
    <submittedName>
        <fullName evidence="3">Ycf66 family protein</fullName>
    </submittedName>
</protein>
<feature type="transmembrane region" description="Helical" evidence="2">
    <location>
        <begin position="61"/>
        <end position="78"/>
    </location>
</feature>
<evidence type="ECO:0000313" key="3">
    <source>
        <dbReference type="EMBL" id="MCJ2542194.1"/>
    </source>
</evidence>
<organism evidence="3 4">
    <name type="scientific">Thermostichus vulcanus str. 'Rupite'</name>
    <dbReference type="NCBI Taxonomy" id="2813851"/>
    <lineage>
        <taxon>Bacteria</taxon>
        <taxon>Bacillati</taxon>
        <taxon>Cyanobacteriota</taxon>
        <taxon>Cyanophyceae</taxon>
        <taxon>Thermostichales</taxon>
        <taxon>Thermostichaceae</taxon>
        <taxon>Thermostichus</taxon>
    </lineage>
</organism>
<evidence type="ECO:0000256" key="1">
    <source>
        <dbReference type="SAM" id="MobiDB-lite"/>
    </source>
</evidence>
<proteinExistence type="predicted"/>
<comment type="caution">
    <text evidence="3">The sequence shown here is derived from an EMBL/GenBank/DDBJ whole genome shotgun (WGS) entry which is preliminary data.</text>
</comment>
<keyword evidence="2" id="KW-1133">Transmembrane helix</keyword>
<keyword evidence="4" id="KW-1185">Reference proteome</keyword>
<gene>
    <name evidence="3" type="ORF">JX360_04625</name>
</gene>
<reference evidence="3" key="1">
    <citation type="submission" date="2021-02" db="EMBL/GenBank/DDBJ databases">
        <title>The CRISPR/cas machinery reduction and long-range gene transfer in the hot spring cyanobacterium Synechococcus.</title>
        <authorList>
            <person name="Dvorak P."/>
            <person name="Jahodarova E."/>
            <person name="Hasler P."/>
            <person name="Poulickova A."/>
        </authorList>
    </citation>
    <scope>NUCLEOTIDE SEQUENCE</scope>
    <source>
        <strain evidence="3">Rupite</strain>
    </source>
</reference>
<dbReference type="InterPro" id="IPR010004">
    <property type="entry name" value="Uncharacterised_Ycf66"/>
</dbReference>
<dbReference type="EMBL" id="JAFIRA010000007">
    <property type="protein sequence ID" value="MCJ2542194.1"/>
    <property type="molecule type" value="Genomic_DNA"/>
</dbReference>
<evidence type="ECO:0000256" key="2">
    <source>
        <dbReference type="SAM" id="Phobius"/>
    </source>
</evidence>
<feature type="transmembrane region" description="Helical" evidence="2">
    <location>
        <begin position="6"/>
        <end position="25"/>
    </location>
</feature>
<dbReference type="Pfam" id="PF07444">
    <property type="entry name" value="Ycf66_N"/>
    <property type="match status" value="1"/>
</dbReference>
<feature type="transmembrane region" description="Helical" evidence="2">
    <location>
        <begin position="37"/>
        <end position="55"/>
    </location>
</feature>
<evidence type="ECO:0000313" key="4">
    <source>
        <dbReference type="Proteomes" id="UP000830835"/>
    </source>
</evidence>
<dbReference type="Proteomes" id="UP000830835">
    <property type="component" value="Unassembled WGS sequence"/>
</dbReference>
<name>A0ABT0C8V0_THEVL</name>